<gene>
    <name evidence="1" type="ORF">DZC52_07525</name>
</gene>
<dbReference type="Pfam" id="PF05768">
    <property type="entry name" value="Glrx-like"/>
    <property type="match status" value="1"/>
</dbReference>
<dbReference type="EMBL" id="QUZK01000034">
    <property type="protein sequence ID" value="RFF30572.1"/>
    <property type="molecule type" value="Genomic_DNA"/>
</dbReference>
<dbReference type="Gene3D" id="3.40.30.10">
    <property type="entry name" value="Glutaredoxin"/>
    <property type="match status" value="1"/>
</dbReference>
<dbReference type="OrthoDB" id="8537427at2"/>
<dbReference type="SUPFAM" id="SSF52833">
    <property type="entry name" value="Thioredoxin-like"/>
    <property type="match status" value="1"/>
</dbReference>
<accession>A0A3E1KA16</accession>
<reference evidence="1 2" key="1">
    <citation type="submission" date="2018-08" db="EMBL/GenBank/DDBJ databases">
        <title>Wenzhouxiangella salilacus sp. nov., a novel bacterium isolated from a saline lake in Xinjiang Province, China.</title>
        <authorList>
            <person name="Han S."/>
        </authorList>
    </citation>
    <scope>NUCLEOTIDE SEQUENCE [LARGE SCALE GENOMIC DNA]</scope>
    <source>
        <strain evidence="1 2">XDB06</strain>
    </source>
</reference>
<name>A0A3E1KA16_9GAMM</name>
<sequence length="124" mass="14005">MPILKRSNMLTAMARSLASLPLRQHRNALDSQQLKCNTLRSRHSPKDLMKLKFYTRPDCSLCTKAEALLAEGGFGNAYEKVNIESDLELLDRYGDKIPVVHNTETGEKLSWPFTASQVRELVAD</sequence>
<dbReference type="InterPro" id="IPR008554">
    <property type="entry name" value="Glutaredoxin-like"/>
</dbReference>
<evidence type="ECO:0000313" key="1">
    <source>
        <dbReference type="EMBL" id="RFF30572.1"/>
    </source>
</evidence>
<evidence type="ECO:0000313" key="2">
    <source>
        <dbReference type="Proteomes" id="UP000260351"/>
    </source>
</evidence>
<organism evidence="1 2">
    <name type="scientific">Wenzhouxiangella sediminis</name>
    <dbReference type="NCBI Taxonomy" id="1792836"/>
    <lineage>
        <taxon>Bacteria</taxon>
        <taxon>Pseudomonadati</taxon>
        <taxon>Pseudomonadota</taxon>
        <taxon>Gammaproteobacteria</taxon>
        <taxon>Chromatiales</taxon>
        <taxon>Wenzhouxiangellaceae</taxon>
        <taxon>Wenzhouxiangella</taxon>
    </lineage>
</organism>
<dbReference type="InterPro" id="IPR036249">
    <property type="entry name" value="Thioredoxin-like_sf"/>
</dbReference>
<comment type="caution">
    <text evidence="1">The sequence shown here is derived from an EMBL/GenBank/DDBJ whole genome shotgun (WGS) entry which is preliminary data.</text>
</comment>
<dbReference type="AlphaFoldDB" id="A0A3E1KA16"/>
<dbReference type="Proteomes" id="UP000260351">
    <property type="component" value="Unassembled WGS sequence"/>
</dbReference>
<keyword evidence="2" id="KW-1185">Reference proteome</keyword>
<proteinExistence type="predicted"/>
<protein>
    <submittedName>
        <fullName evidence="1">Glutaredoxin family protein</fullName>
    </submittedName>
</protein>